<evidence type="ECO:0000256" key="3">
    <source>
        <dbReference type="ARBA" id="ARBA00023015"/>
    </source>
</evidence>
<dbReference type="NCBIfam" id="TIGR02957">
    <property type="entry name" value="SigX4"/>
    <property type="match status" value="1"/>
</dbReference>
<dbReference type="SUPFAM" id="SSF88659">
    <property type="entry name" value="Sigma3 and sigma4 domains of RNA polymerase sigma factors"/>
    <property type="match status" value="1"/>
</dbReference>
<keyword evidence="5" id="KW-0804">Transcription</keyword>
<dbReference type="InterPro" id="IPR013324">
    <property type="entry name" value="RNA_pol_sigma_r3/r4-like"/>
</dbReference>
<keyword evidence="4" id="KW-0731">Sigma factor</keyword>
<evidence type="ECO:0000256" key="5">
    <source>
        <dbReference type="ARBA" id="ARBA00023163"/>
    </source>
</evidence>
<dbReference type="SUPFAM" id="SSF88946">
    <property type="entry name" value="Sigma2 domain of RNA polymerase sigma factors"/>
    <property type="match status" value="1"/>
</dbReference>
<dbReference type="OrthoDB" id="3211555at2"/>
<dbReference type="PANTHER" id="PTHR30173">
    <property type="entry name" value="SIGMA 19 FACTOR"/>
    <property type="match status" value="1"/>
</dbReference>
<dbReference type="CDD" id="cd06171">
    <property type="entry name" value="Sigma70_r4"/>
    <property type="match status" value="1"/>
</dbReference>
<dbReference type="InterPro" id="IPR013325">
    <property type="entry name" value="RNA_pol_sigma_r2"/>
</dbReference>
<feature type="domain" description="RNA polymerase sigma factor 70 region 4 type 2" evidence="7">
    <location>
        <begin position="120"/>
        <end position="171"/>
    </location>
</feature>
<dbReference type="InterPro" id="IPR032710">
    <property type="entry name" value="NTF2-like_dom_sf"/>
</dbReference>
<feature type="domain" description="SnoaL-like" evidence="8">
    <location>
        <begin position="191"/>
        <end position="262"/>
    </location>
</feature>
<dbReference type="RefSeq" id="WP_091213306.1">
    <property type="nucleotide sequence ID" value="NZ_FNHE01000001.1"/>
</dbReference>
<dbReference type="EMBL" id="FNHE01000001">
    <property type="protein sequence ID" value="SDL63266.1"/>
    <property type="molecule type" value="Genomic_DNA"/>
</dbReference>
<evidence type="ECO:0000259" key="7">
    <source>
        <dbReference type="Pfam" id="PF08281"/>
    </source>
</evidence>
<dbReference type="InterPro" id="IPR036388">
    <property type="entry name" value="WH-like_DNA-bd_sf"/>
</dbReference>
<proteinExistence type="inferred from homology"/>
<dbReference type="InterPro" id="IPR052704">
    <property type="entry name" value="ECF_Sigma-70_Domain"/>
</dbReference>
<dbReference type="NCBIfam" id="NF007214">
    <property type="entry name" value="PRK09636.1"/>
    <property type="match status" value="1"/>
</dbReference>
<keyword evidence="10" id="KW-1185">Reference proteome</keyword>
<dbReference type="Pfam" id="PF12680">
    <property type="entry name" value="SnoaL_2"/>
    <property type="match status" value="1"/>
</dbReference>
<dbReference type="PANTHER" id="PTHR30173:SF36">
    <property type="entry name" value="ECF RNA POLYMERASE SIGMA FACTOR SIGJ"/>
    <property type="match status" value="1"/>
</dbReference>
<dbReference type="Gene3D" id="1.10.1740.10">
    <property type="match status" value="1"/>
</dbReference>
<reference evidence="10" key="1">
    <citation type="submission" date="2016-10" db="EMBL/GenBank/DDBJ databases">
        <authorList>
            <person name="Varghese N."/>
            <person name="Submissions S."/>
        </authorList>
    </citation>
    <scope>NUCLEOTIDE SEQUENCE [LARGE SCALE GENOMIC DNA]</scope>
    <source>
        <strain evidence="10">DSM 45419</strain>
    </source>
</reference>
<dbReference type="AlphaFoldDB" id="A0A1G9LMY6"/>
<evidence type="ECO:0000256" key="2">
    <source>
        <dbReference type="ARBA" id="ARBA00011344"/>
    </source>
</evidence>
<dbReference type="Pfam" id="PF08281">
    <property type="entry name" value="Sigma70_r4_2"/>
    <property type="match status" value="1"/>
</dbReference>
<organism evidence="9 10">
    <name type="scientific">Geodermatophilus siccatus</name>
    <dbReference type="NCBI Taxonomy" id="1137991"/>
    <lineage>
        <taxon>Bacteria</taxon>
        <taxon>Bacillati</taxon>
        <taxon>Actinomycetota</taxon>
        <taxon>Actinomycetes</taxon>
        <taxon>Geodermatophilales</taxon>
        <taxon>Geodermatophilaceae</taxon>
        <taxon>Geodermatophilus</taxon>
    </lineage>
</organism>
<comment type="subunit">
    <text evidence="2">Interacts transiently with the RNA polymerase catalytic core formed by RpoA, RpoB, RpoC and RpoZ (2 alpha, 1 beta, 1 beta' and 1 omega subunit) to form the RNA polymerase holoenzyme that can initiate transcription.</text>
</comment>
<name>A0A1G9LMY6_9ACTN</name>
<gene>
    <name evidence="9" type="ORF">SAMN05660642_00498</name>
</gene>
<dbReference type="InterPro" id="IPR014303">
    <property type="entry name" value="RNA_pol_sigma-70_ECF"/>
</dbReference>
<dbReference type="Gene3D" id="1.10.10.10">
    <property type="entry name" value="Winged helix-like DNA-binding domain superfamily/Winged helix DNA-binding domain"/>
    <property type="match status" value="1"/>
</dbReference>
<dbReference type="SUPFAM" id="SSF54427">
    <property type="entry name" value="NTF2-like"/>
    <property type="match status" value="1"/>
</dbReference>
<dbReference type="GO" id="GO:0016987">
    <property type="term" value="F:sigma factor activity"/>
    <property type="evidence" value="ECO:0007669"/>
    <property type="project" value="UniProtKB-KW"/>
</dbReference>
<comment type="similarity">
    <text evidence="1">Belongs to the sigma-70 factor family. ECF subfamily.</text>
</comment>
<dbReference type="NCBIfam" id="TIGR02937">
    <property type="entry name" value="sigma70-ECF"/>
    <property type="match status" value="1"/>
</dbReference>
<dbReference type="InterPro" id="IPR014284">
    <property type="entry name" value="RNA_pol_sigma-70_dom"/>
</dbReference>
<protein>
    <submittedName>
        <fullName evidence="9">RNA polymerase sigma-70 factor, ECF subfamily</fullName>
    </submittedName>
</protein>
<dbReference type="Pfam" id="PF04542">
    <property type="entry name" value="Sigma70_r2"/>
    <property type="match status" value="1"/>
</dbReference>
<dbReference type="InterPro" id="IPR013249">
    <property type="entry name" value="RNA_pol_sigma70_r4_t2"/>
</dbReference>
<feature type="domain" description="RNA polymerase sigma-70 region 2" evidence="6">
    <location>
        <begin position="14"/>
        <end position="77"/>
    </location>
</feature>
<evidence type="ECO:0000256" key="4">
    <source>
        <dbReference type="ARBA" id="ARBA00023082"/>
    </source>
</evidence>
<keyword evidence="3" id="KW-0805">Transcription regulation</keyword>
<evidence type="ECO:0000313" key="10">
    <source>
        <dbReference type="Proteomes" id="UP000198680"/>
    </source>
</evidence>
<dbReference type="STRING" id="1137991.SAMN05660642_00498"/>
<dbReference type="InterPro" id="IPR037401">
    <property type="entry name" value="SnoaL-like"/>
</dbReference>
<dbReference type="Gene3D" id="3.10.450.50">
    <property type="match status" value="1"/>
</dbReference>
<dbReference type="InterPro" id="IPR007627">
    <property type="entry name" value="RNA_pol_sigma70_r2"/>
</dbReference>
<dbReference type="GO" id="GO:0006352">
    <property type="term" value="P:DNA-templated transcription initiation"/>
    <property type="evidence" value="ECO:0007669"/>
    <property type="project" value="InterPro"/>
</dbReference>
<dbReference type="GO" id="GO:0003677">
    <property type="term" value="F:DNA binding"/>
    <property type="evidence" value="ECO:0007669"/>
    <property type="project" value="InterPro"/>
</dbReference>
<accession>A0A1G9LMY6</accession>
<evidence type="ECO:0000259" key="6">
    <source>
        <dbReference type="Pfam" id="PF04542"/>
    </source>
</evidence>
<evidence type="ECO:0000256" key="1">
    <source>
        <dbReference type="ARBA" id="ARBA00010641"/>
    </source>
</evidence>
<evidence type="ECO:0000259" key="8">
    <source>
        <dbReference type="Pfam" id="PF12680"/>
    </source>
</evidence>
<dbReference type="Proteomes" id="UP000198680">
    <property type="component" value="Unassembled WGS sequence"/>
</dbReference>
<sequence length="306" mass="32242">MTAADAGADPLAAFEQHRRLLFTVAYQMLGSVADAEDVVQDAWLRWSATDRADVADPRAYLVRITSRLALDRLGSARSRRESYVGPWLPEPLLTGGAPVAGGAPPPDPDDAAALGEQVSLALLVVLETLSPAERAVFVLREVFGLPAAEVAAILGRSEAAVRQTAHRAREHVRARQPRFDTDRSTQRLATERFLAACAGGDVEALLAALAPDVVLVTDGGGRAKAALRPIVGAEKAARFLVATTAQGLAIPGLHVEVAEVNGAPGVVAWVEGAPYLTISLVLVDGLVEQVLVVRNPEKLAGLQREG</sequence>
<evidence type="ECO:0000313" key="9">
    <source>
        <dbReference type="EMBL" id="SDL63266.1"/>
    </source>
</evidence>